<dbReference type="Pfam" id="PF17900">
    <property type="entry name" value="Peptidase_M1_N"/>
    <property type="match status" value="1"/>
</dbReference>
<protein>
    <submittedName>
        <fullName evidence="4">Puromycin-sensitive aminopeptidase</fullName>
    </submittedName>
</protein>
<keyword evidence="4" id="KW-0378">Hydrolase</keyword>
<dbReference type="Gene3D" id="2.60.40.1910">
    <property type="match status" value="1"/>
</dbReference>
<gene>
    <name evidence="4" type="ORF">TcWFU_001640</name>
</gene>
<comment type="caution">
    <text evidence="4">The sequence shown here is derived from an EMBL/GenBank/DDBJ whole genome shotgun (WGS) entry which is preliminary data.</text>
</comment>
<evidence type="ECO:0000313" key="4">
    <source>
        <dbReference type="EMBL" id="KAL5104050.1"/>
    </source>
</evidence>
<dbReference type="CDD" id="cd09601">
    <property type="entry name" value="M1_APN-Q_like"/>
    <property type="match status" value="1"/>
</dbReference>
<sequence>MAGDHRKPERLPRAIKPINYKLDFVPNFTNFTFTAYASVELEVVEPTNRIIFNSSGLKILSASYQGTLATVTYDEAQELVAFEFTTGLTSGSGYLNLEFNGKFANDMLGLYRSTYTDSRGKESNILATQFESVFARRAFPCLDEPDRKATFEISIVALDNQVALSNMPEISRDIVPTPLDLVAIPDFACNAMENWGLVTYRETALLIDPENSSMSSKQNVALVVAHELAHMWFGNLVTMSWWTDLWLNEGFAKWAQYLAVDHCFPDYDIWTLFVSREYIRALRSDELKSSHPIQVEVHSAQEVEEIFDAVSYQKGSCVIRMLHSYMGDSLFHAGLKAYFEKFKYSNAKTEDLWTVLEATGIDDVADLMTLWTKQTGYPVVSVRLIHAPDGTYSIGVRQQRFFADGSSTNGGKSVRWRVPITVCLVDDSNELLLRKVTKTPTSSSPSIRAPNHSGEDQSTAENEAESQEVIYPLPDFVDSPEFA</sequence>
<evidence type="ECO:0000256" key="1">
    <source>
        <dbReference type="SAM" id="MobiDB-lite"/>
    </source>
</evidence>
<dbReference type="InterPro" id="IPR027268">
    <property type="entry name" value="Peptidase_M4/M1_CTD_sf"/>
</dbReference>
<dbReference type="Proteomes" id="UP001651158">
    <property type="component" value="Unassembled WGS sequence"/>
</dbReference>
<accession>A0ABR4Q3V3</accession>
<dbReference type="InterPro" id="IPR034016">
    <property type="entry name" value="M1_APN-typ"/>
</dbReference>
<dbReference type="PANTHER" id="PTHR11533:SF174">
    <property type="entry name" value="PUROMYCIN-SENSITIVE AMINOPEPTIDASE-RELATED"/>
    <property type="match status" value="1"/>
</dbReference>
<feature type="domain" description="Peptidase M1 membrane alanine aminopeptidase" evidence="2">
    <location>
        <begin position="179"/>
        <end position="371"/>
    </location>
</feature>
<feature type="domain" description="Aminopeptidase N-like N-terminal" evidence="3">
    <location>
        <begin position="16"/>
        <end position="173"/>
    </location>
</feature>
<feature type="region of interest" description="Disordered" evidence="1">
    <location>
        <begin position="436"/>
        <end position="483"/>
    </location>
</feature>
<keyword evidence="4" id="KW-0645">Protease</keyword>
<name>A0ABR4Q3V3_9CEST</name>
<dbReference type="InterPro" id="IPR045357">
    <property type="entry name" value="Aminopeptidase_N-like_N"/>
</dbReference>
<dbReference type="InterPro" id="IPR014782">
    <property type="entry name" value="Peptidase_M1_dom"/>
</dbReference>
<dbReference type="SUPFAM" id="SSF55486">
    <property type="entry name" value="Metalloproteases ('zincins'), catalytic domain"/>
    <property type="match status" value="1"/>
</dbReference>
<keyword evidence="5" id="KW-1185">Reference proteome</keyword>
<evidence type="ECO:0000259" key="2">
    <source>
        <dbReference type="Pfam" id="PF01433"/>
    </source>
</evidence>
<evidence type="ECO:0000259" key="3">
    <source>
        <dbReference type="Pfam" id="PF17900"/>
    </source>
</evidence>
<reference evidence="4 5" key="1">
    <citation type="journal article" date="2022" name="Front. Cell. Infect. Microbiol.">
        <title>The Genomes of Two Strains of Taenia crassiceps the Animal Model for the Study of Human Cysticercosis.</title>
        <authorList>
            <person name="Bobes R.J."/>
            <person name="Estrada K."/>
            <person name="Rios-Valencia D.G."/>
            <person name="Calderon-Gallegos A."/>
            <person name="de la Torre P."/>
            <person name="Carrero J.C."/>
            <person name="Sanchez-Flores A."/>
            <person name="Laclette J.P."/>
        </authorList>
    </citation>
    <scope>NUCLEOTIDE SEQUENCE [LARGE SCALE GENOMIC DNA]</scope>
    <source>
        <strain evidence="4">WFUcys</strain>
    </source>
</reference>
<proteinExistence type="predicted"/>
<dbReference type="InterPro" id="IPR042097">
    <property type="entry name" value="Aminopeptidase_N-like_N_sf"/>
</dbReference>
<dbReference type="Gene3D" id="2.60.40.1730">
    <property type="entry name" value="tricorn interacting facor f3 domain"/>
    <property type="match status" value="1"/>
</dbReference>
<dbReference type="InterPro" id="IPR050344">
    <property type="entry name" value="Peptidase_M1_aminopeptidases"/>
</dbReference>
<dbReference type="Pfam" id="PF01433">
    <property type="entry name" value="Peptidase_M1"/>
    <property type="match status" value="1"/>
</dbReference>
<evidence type="ECO:0000313" key="5">
    <source>
        <dbReference type="Proteomes" id="UP001651158"/>
    </source>
</evidence>
<dbReference type="GO" id="GO:0004177">
    <property type="term" value="F:aminopeptidase activity"/>
    <property type="evidence" value="ECO:0007669"/>
    <property type="project" value="UniProtKB-KW"/>
</dbReference>
<keyword evidence="4" id="KW-0031">Aminopeptidase</keyword>
<dbReference type="PANTHER" id="PTHR11533">
    <property type="entry name" value="PROTEASE M1 ZINC METALLOPROTEASE"/>
    <property type="match status" value="1"/>
</dbReference>
<dbReference type="SUPFAM" id="SSF63737">
    <property type="entry name" value="Leukotriene A4 hydrolase N-terminal domain"/>
    <property type="match status" value="1"/>
</dbReference>
<organism evidence="4 5">
    <name type="scientific">Taenia crassiceps</name>
    <dbReference type="NCBI Taxonomy" id="6207"/>
    <lineage>
        <taxon>Eukaryota</taxon>
        <taxon>Metazoa</taxon>
        <taxon>Spiralia</taxon>
        <taxon>Lophotrochozoa</taxon>
        <taxon>Platyhelminthes</taxon>
        <taxon>Cestoda</taxon>
        <taxon>Eucestoda</taxon>
        <taxon>Cyclophyllidea</taxon>
        <taxon>Taeniidae</taxon>
        <taxon>Taenia</taxon>
    </lineage>
</organism>
<dbReference type="EMBL" id="JAKROA010000014">
    <property type="protein sequence ID" value="KAL5104050.1"/>
    <property type="molecule type" value="Genomic_DNA"/>
</dbReference>
<dbReference type="Gene3D" id="1.10.390.10">
    <property type="entry name" value="Neutral Protease Domain 2"/>
    <property type="match status" value="1"/>
</dbReference>